<name>A0ABN6MCK5_9ACTN</name>
<dbReference type="EMBL" id="AP025564">
    <property type="protein sequence ID" value="BDE95748.1"/>
    <property type="molecule type" value="Genomic_DNA"/>
</dbReference>
<accession>A0ABN6MCK5</accession>
<keyword evidence="2" id="KW-1185">Reference proteome</keyword>
<sequence length="76" mass="8366">MSSGTAFRVAFEGMIVGDRDSARGLAIQETLRQEVVAFVILRPSAARLKVWFILCVALPHLFARGSHVVDKKVLVN</sequence>
<reference evidence="1 2" key="1">
    <citation type="submission" date="2022-01" db="EMBL/GenBank/DDBJ databases">
        <title>Novel bile acid biosynthetic pathways are enriched in the microbiome of centenarians.</title>
        <authorList>
            <person name="Sato Y."/>
            <person name="Atarashi K."/>
            <person name="Plichta R.D."/>
            <person name="Arai Y."/>
            <person name="Sasajima S."/>
            <person name="Kearney M.S."/>
            <person name="Suda W."/>
            <person name="Takeshita K."/>
            <person name="Sasaki T."/>
            <person name="Okamoto S."/>
            <person name="Skelly N.A."/>
            <person name="Okamura Y."/>
            <person name="Vlamakis H."/>
            <person name="Li Y."/>
            <person name="Tanoue T."/>
            <person name="Takei H."/>
            <person name="Nittono H."/>
            <person name="Narushima S."/>
            <person name="Irie J."/>
            <person name="Itoh H."/>
            <person name="Moriya K."/>
            <person name="Sugiura Y."/>
            <person name="Suematsu M."/>
            <person name="Moritoki N."/>
            <person name="Shibata S."/>
            <person name="Littman R.D."/>
            <person name="Fischbach A.M."/>
            <person name="Uwamino Y."/>
            <person name="Inoue T."/>
            <person name="Honda A."/>
            <person name="Hattori M."/>
            <person name="Murai T."/>
            <person name="Xavier J.R."/>
            <person name="Hirose N."/>
            <person name="Honda K."/>
        </authorList>
    </citation>
    <scope>NUCLEOTIDE SEQUENCE [LARGE SCALE GENOMIC DNA]</scope>
    <source>
        <strain evidence="1 2">CE91-St30</strain>
    </source>
</reference>
<protein>
    <submittedName>
        <fullName evidence="1">Uncharacterized protein</fullName>
    </submittedName>
</protein>
<evidence type="ECO:0000313" key="2">
    <source>
        <dbReference type="Proteomes" id="UP001320544"/>
    </source>
</evidence>
<evidence type="ECO:0000313" key="1">
    <source>
        <dbReference type="EMBL" id="BDE95748.1"/>
    </source>
</evidence>
<organism evidence="1 2">
    <name type="scientific">Raoultibacter timonensis</name>
    <dbReference type="NCBI Taxonomy" id="1907662"/>
    <lineage>
        <taxon>Bacteria</taxon>
        <taxon>Bacillati</taxon>
        <taxon>Actinomycetota</taxon>
        <taxon>Coriobacteriia</taxon>
        <taxon>Eggerthellales</taxon>
        <taxon>Eggerthellaceae</taxon>
        <taxon>Raoultibacter</taxon>
    </lineage>
</organism>
<gene>
    <name evidence="1" type="ORF">CE91St30_10810</name>
</gene>
<proteinExistence type="predicted"/>
<dbReference type="Proteomes" id="UP001320544">
    <property type="component" value="Chromosome"/>
</dbReference>